<keyword evidence="4" id="KW-0472">Membrane</keyword>
<evidence type="ECO:0000256" key="3">
    <source>
        <dbReference type="SAM" id="MobiDB-lite"/>
    </source>
</evidence>
<comment type="caution">
    <text evidence="6">The sequence shown here is derived from an EMBL/GenBank/DDBJ whole genome shotgun (WGS) entry which is preliminary data.</text>
</comment>
<evidence type="ECO:0000256" key="4">
    <source>
        <dbReference type="SAM" id="Phobius"/>
    </source>
</evidence>
<feature type="domain" description="DDE Tnp4" evidence="5">
    <location>
        <begin position="208"/>
        <end position="371"/>
    </location>
</feature>
<feature type="region of interest" description="Disordered" evidence="3">
    <location>
        <begin position="28"/>
        <end position="61"/>
    </location>
</feature>
<dbReference type="PANTHER" id="PTHR23080">
    <property type="entry name" value="THAP DOMAIN PROTEIN"/>
    <property type="match status" value="1"/>
</dbReference>
<dbReference type="Proteomes" id="UP000663825">
    <property type="component" value="Unassembled WGS sequence"/>
</dbReference>
<dbReference type="EMBL" id="CAJNXB010003139">
    <property type="protein sequence ID" value="CAF3298421.1"/>
    <property type="molecule type" value="Genomic_DNA"/>
</dbReference>
<name>A0A817SVL6_9BILA</name>
<organism evidence="6 7">
    <name type="scientific">Rotaria socialis</name>
    <dbReference type="NCBI Taxonomy" id="392032"/>
    <lineage>
        <taxon>Eukaryota</taxon>
        <taxon>Metazoa</taxon>
        <taxon>Spiralia</taxon>
        <taxon>Gnathifera</taxon>
        <taxon>Rotifera</taxon>
        <taxon>Eurotatoria</taxon>
        <taxon>Bdelloidea</taxon>
        <taxon>Philodinida</taxon>
        <taxon>Philodinidae</taxon>
        <taxon>Rotaria</taxon>
    </lineage>
</organism>
<dbReference type="AlphaFoldDB" id="A0A817SVL6"/>
<dbReference type="InterPro" id="IPR027806">
    <property type="entry name" value="HARBI1_dom"/>
</dbReference>
<proteinExistence type="predicted"/>
<evidence type="ECO:0000313" key="7">
    <source>
        <dbReference type="Proteomes" id="UP000663825"/>
    </source>
</evidence>
<keyword evidence="4" id="KW-0812">Transmembrane</keyword>
<feature type="transmembrane region" description="Helical" evidence="4">
    <location>
        <begin position="231"/>
        <end position="252"/>
    </location>
</feature>
<keyword evidence="4" id="KW-1133">Transmembrane helix</keyword>
<protein>
    <recommendedName>
        <fullName evidence="5">DDE Tnp4 domain-containing protein</fullName>
    </recommendedName>
</protein>
<evidence type="ECO:0000256" key="1">
    <source>
        <dbReference type="ARBA" id="ARBA00001968"/>
    </source>
</evidence>
<sequence>GAYYDWKKRNPDFDGILSRIDGEMSYDDGDNCDMDTSANDSSSALYGEDSGNDTNVDDSLNEPNEPYCDSIHFQQEKRFNFDDTRSVSDDECKVLTSLTKVQFEDLVWQISKSGIRNSSNRSIRTTVAVLLCKLRFGMSNTLLTVLFQLPGKRTVSRCIESARTALINEFVPKNLGFAHIGRNDIIHQHTSTLAQYLLCENEPNTAIVVIDKIPNNEFQRKSFNLHKKRSLLKPMLIVSTTGYIIACIGPFLSNYSNNDASIMQNILHRNTDGIRNWLNEDDVIVVDRGFRDCVNAMEDLGLNVVFPPFLNGRKQFTTTAANQSRFVTKVRWVVEAANGRIKQFKFLANTVANSSLPHLEQYLSIVCSIINRYRPPIKTSSIQDTVIADQMISLRNQKKNFEAVSSIAI</sequence>
<dbReference type="OrthoDB" id="10049726at2759"/>
<feature type="compositionally biased region" description="Polar residues" evidence="3">
    <location>
        <begin position="34"/>
        <end position="44"/>
    </location>
</feature>
<evidence type="ECO:0000259" key="5">
    <source>
        <dbReference type="Pfam" id="PF13359"/>
    </source>
</evidence>
<dbReference type="GO" id="GO:0046872">
    <property type="term" value="F:metal ion binding"/>
    <property type="evidence" value="ECO:0007669"/>
    <property type="project" value="UniProtKB-KW"/>
</dbReference>
<evidence type="ECO:0000313" key="6">
    <source>
        <dbReference type="EMBL" id="CAF3298421.1"/>
    </source>
</evidence>
<evidence type="ECO:0000256" key="2">
    <source>
        <dbReference type="ARBA" id="ARBA00022723"/>
    </source>
</evidence>
<gene>
    <name evidence="6" type="ORF">TIS948_LOCUS18125</name>
</gene>
<reference evidence="6" key="1">
    <citation type="submission" date="2021-02" db="EMBL/GenBank/DDBJ databases">
        <authorList>
            <person name="Nowell W R."/>
        </authorList>
    </citation>
    <scope>NUCLEOTIDE SEQUENCE</scope>
</reference>
<feature type="non-terminal residue" evidence="6">
    <location>
        <position position="1"/>
    </location>
</feature>
<dbReference type="Pfam" id="PF13359">
    <property type="entry name" value="DDE_Tnp_4"/>
    <property type="match status" value="1"/>
</dbReference>
<accession>A0A817SVL6</accession>
<comment type="cofactor">
    <cofactor evidence="1">
        <name>a divalent metal cation</name>
        <dbReference type="ChEBI" id="CHEBI:60240"/>
    </cofactor>
</comment>
<keyword evidence="2" id="KW-0479">Metal-binding</keyword>